<keyword evidence="5" id="KW-0131">Cell cycle</keyword>
<dbReference type="AlphaFoldDB" id="R4WPE9"/>
<accession>R4WPE9</accession>
<dbReference type="PANTHER" id="PTHR44281">
    <property type="entry name" value="SPINDLE ASSEMBLY ABNORMAL PROTEIN 6 HOMOLOG"/>
    <property type="match status" value="1"/>
</dbReference>
<organism evidence="8">
    <name type="scientific">Trichonympha agilis</name>
    <dbReference type="NCBI Taxonomy" id="63628"/>
    <lineage>
        <taxon>Eukaryota</taxon>
        <taxon>Metamonada</taxon>
        <taxon>Parabasalia</taxon>
        <taxon>Trichonymphida</taxon>
        <taxon>Trichonymphidae</taxon>
        <taxon>Trichonympha</taxon>
    </lineage>
</organism>
<dbReference type="Pfam" id="PF16531">
    <property type="entry name" value="SAS-6_N"/>
    <property type="match status" value="1"/>
</dbReference>
<sequence length="531" mass="63106">MNQGDFDIRVSTIVCLENGRKEERRLRYKFHQSFSIISSDITFCLQITDSKNPKFLFDSIISNSLFHDMHESQYLLFEFYDFCQILSSYFEKCNKDEDYSVLIDESFPVLIVQQTTDYRILSLLTIQLQKANNERLTQYLIDRIQYFQRKTIDLKVSTDNIEADIEKEKEKFSETFSFTEINFNEKIEQKTKETKLQKQKFEHKFEETQIIYQQQFELERENNLQELTFLSENGNQKISNFKERHSQLTSDLEELNMQNNRNCDKLRELKHQIQVFENRFTKSQEECNRIKIEIQNDLNKSRNFERENQSIKSKIEVLALTASHSTTFSDSREATILDMSLQIQLKDEQISQLEDKIAQLNLKKQKDDLDADNAKFLLSDIQLQFEEFQQKRSKRKQLMKSKLDELKEMKKKATHLEELLKSKNFIFENLVIENNQLKNQIESNKELIQKFEERAKELRGLISTLDKELSESKKRILLGEHIQQLERAPFSPTYQYSIQGAVRNRGQTSCQDYLPPIEISEDSMINKSSLL</sequence>
<evidence type="ECO:0000256" key="5">
    <source>
        <dbReference type="ARBA" id="ARBA00023306"/>
    </source>
</evidence>
<name>R4WPE9_9EUKA</name>
<reference evidence="8" key="1">
    <citation type="submission" date="2013-05" db="EMBL/GenBank/DDBJ databases">
        <title>Omics analysis of termite gut protists.</title>
        <authorList>
            <person name="Hongoh Y."/>
            <person name="Yamada A."/>
            <person name="Kihara K."/>
            <person name="Nishida Y."/>
            <person name="Moriya S."/>
        </authorList>
    </citation>
    <scope>NUCLEOTIDE SEQUENCE</scope>
    <source>
        <strain evidence="8">RsTaN3</strain>
    </source>
</reference>
<dbReference type="GO" id="GO:0005813">
    <property type="term" value="C:centrosome"/>
    <property type="evidence" value="ECO:0007669"/>
    <property type="project" value="UniProtKB-SubCell"/>
</dbReference>
<keyword evidence="4" id="KW-0206">Cytoskeleton</keyword>
<dbReference type="InterPro" id="IPR038558">
    <property type="entry name" value="SAS-6_N_sf"/>
</dbReference>
<evidence type="ECO:0000256" key="1">
    <source>
        <dbReference type="ARBA" id="ARBA00004300"/>
    </source>
</evidence>
<evidence type="ECO:0000256" key="4">
    <source>
        <dbReference type="ARBA" id="ARBA00023212"/>
    </source>
</evidence>
<feature type="domain" description="Spindle assembly abnormal protein 6 N-terminal" evidence="7">
    <location>
        <begin position="19"/>
        <end position="128"/>
    </location>
</feature>
<dbReference type="PANTHER" id="PTHR44281:SF2">
    <property type="entry name" value="SPINDLE ASSEMBLY ABNORMAL PROTEIN 6 HOMOLOG"/>
    <property type="match status" value="1"/>
</dbReference>
<keyword evidence="3 6" id="KW-0175">Coiled coil</keyword>
<dbReference type="Gene3D" id="2.170.210.20">
    <property type="entry name" value="Spindle assembly abnormal protein 6, N-terminal domain"/>
    <property type="match status" value="1"/>
</dbReference>
<dbReference type="InterPro" id="IPR032396">
    <property type="entry name" value="SAS-6_N"/>
</dbReference>
<evidence type="ECO:0000313" key="8">
    <source>
        <dbReference type="EMBL" id="BAN19867.1"/>
    </source>
</evidence>
<feature type="coiled-coil region" evidence="6">
    <location>
        <begin position="343"/>
        <end position="370"/>
    </location>
</feature>
<proteinExistence type="predicted"/>
<feature type="coiled-coil region" evidence="6">
    <location>
        <begin position="238"/>
        <end position="286"/>
    </location>
</feature>
<evidence type="ECO:0000259" key="7">
    <source>
        <dbReference type="Pfam" id="PF16531"/>
    </source>
</evidence>
<gene>
    <name evidence="8" type="primary">SAS6</name>
</gene>
<feature type="coiled-coil region" evidence="6">
    <location>
        <begin position="396"/>
        <end position="475"/>
    </location>
</feature>
<comment type="subcellular location">
    <subcellularLocation>
        <location evidence="1">Cytoplasm</location>
        <location evidence="1">Cytoskeleton</location>
        <location evidence="1">Microtubule organizing center</location>
        <location evidence="1">Centrosome</location>
    </subcellularLocation>
</comment>
<evidence type="ECO:0000256" key="6">
    <source>
        <dbReference type="SAM" id="Coils"/>
    </source>
</evidence>
<keyword evidence="2" id="KW-0963">Cytoplasm</keyword>
<dbReference type="EMBL" id="AB819956">
    <property type="protein sequence ID" value="BAN19867.1"/>
    <property type="molecule type" value="Genomic_DNA"/>
</dbReference>
<evidence type="ECO:0000256" key="2">
    <source>
        <dbReference type="ARBA" id="ARBA00022490"/>
    </source>
</evidence>
<evidence type="ECO:0000256" key="3">
    <source>
        <dbReference type="ARBA" id="ARBA00023054"/>
    </source>
</evidence>
<protein>
    <submittedName>
        <fullName evidence="8">Spindle assembly abnormal 6</fullName>
    </submittedName>
</protein>